<dbReference type="EMBL" id="FQVN01000005">
    <property type="protein sequence ID" value="SHF83215.1"/>
    <property type="molecule type" value="Genomic_DNA"/>
</dbReference>
<dbReference type="OrthoDB" id="9150238at2"/>
<dbReference type="SMART" id="SM00255">
    <property type="entry name" value="TIR"/>
    <property type="match status" value="1"/>
</dbReference>
<dbReference type="Pfam" id="PF13676">
    <property type="entry name" value="TIR_2"/>
    <property type="match status" value="1"/>
</dbReference>
<dbReference type="PROSITE" id="PS50104">
    <property type="entry name" value="TIR"/>
    <property type="match status" value="1"/>
</dbReference>
<sequence>MSDYKYDLFISYSRHGSVQRWLLNHFFKKLRECLADQIAPAPRVYVDQTMPRAVHWPSNLQYALRHSKIMVQLLTPQYFVSPWCMAEWRSMQARERALGLAGLKIPQGLIYPILYSDSDNFPMEARERSWWDFKEFSQPDPVYQDTRDYVKFHRKVTELACDLVQLLQQVPEWRPDWPIIEKPDPVLLPPPKLPRFE</sequence>
<gene>
    <name evidence="2" type="ORF">SAMN05444320_105156</name>
</gene>
<organism evidence="2 3">
    <name type="scientific">Streptoalloteichus hindustanus</name>
    <dbReference type="NCBI Taxonomy" id="2017"/>
    <lineage>
        <taxon>Bacteria</taxon>
        <taxon>Bacillati</taxon>
        <taxon>Actinomycetota</taxon>
        <taxon>Actinomycetes</taxon>
        <taxon>Pseudonocardiales</taxon>
        <taxon>Pseudonocardiaceae</taxon>
        <taxon>Streptoalloteichus</taxon>
    </lineage>
</organism>
<protein>
    <submittedName>
        <fullName evidence="2">TIR domain-containing protein</fullName>
    </submittedName>
</protein>
<dbReference type="SUPFAM" id="SSF52200">
    <property type="entry name" value="Toll/Interleukin receptor TIR domain"/>
    <property type="match status" value="1"/>
</dbReference>
<evidence type="ECO:0000259" key="1">
    <source>
        <dbReference type="PROSITE" id="PS50104"/>
    </source>
</evidence>
<evidence type="ECO:0000313" key="2">
    <source>
        <dbReference type="EMBL" id="SHF83215.1"/>
    </source>
</evidence>
<dbReference type="AlphaFoldDB" id="A0A1M5EVE8"/>
<dbReference type="GO" id="GO:0007165">
    <property type="term" value="P:signal transduction"/>
    <property type="evidence" value="ECO:0007669"/>
    <property type="project" value="InterPro"/>
</dbReference>
<proteinExistence type="predicted"/>
<dbReference type="InterPro" id="IPR000157">
    <property type="entry name" value="TIR_dom"/>
</dbReference>
<accession>A0A1M5EVE8</accession>
<evidence type="ECO:0000313" key="3">
    <source>
        <dbReference type="Proteomes" id="UP000184501"/>
    </source>
</evidence>
<dbReference type="Gene3D" id="3.40.50.10140">
    <property type="entry name" value="Toll/interleukin-1 receptor homology (TIR) domain"/>
    <property type="match status" value="1"/>
</dbReference>
<feature type="domain" description="TIR" evidence="1">
    <location>
        <begin position="4"/>
        <end position="150"/>
    </location>
</feature>
<reference evidence="2 3" key="1">
    <citation type="submission" date="2016-11" db="EMBL/GenBank/DDBJ databases">
        <authorList>
            <person name="Jaros S."/>
            <person name="Januszkiewicz K."/>
            <person name="Wedrychowicz H."/>
        </authorList>
    </citation>
    <scope>NUCLEOTIDE SEQUENCE [LARGE SCALE GENOMIC DNA]</scope>
    <source>
        <strain evidence="2 3">DSM 44523</strain>
    </source>
</reference>
<keyword evidence="3" id="KW-1185">Reference proteome</keyword>
<dbReference type="InterPro" id="IPR035897">
    <property type="entry name" value="Toll_tir_struct_dom_sf"/>
</dbReference>
<dbReference type="RefSeq" id="WP_073484190.1">
    <property type="nucleotide sequence ID" value="NZ_FQVN01000005.1"/>
</dbReference>
<dbReference type="Proteomes" id="UP000184501">
    <property type="component" value="Unassembled WGS sequence"/>
</dbReference>
<name>A0A1M5EVE8_STRHI</name>
<dbReference type="STRING" id="2017.SAMN05444320_105156"/>